<proteinExistence type="predicted"/>
<sequence>MSFINTLLPLLKHGSSLNLNLKEVAGKIQIVIEPQLAKLEPETTDAVVATLQSVLVHPIRLTCEREATDQQFLDALTSIAPGHEAASDQLADYRQRLADASAEAKRQEAEKIASKPGKAAAKPAKGATASGATPTAPADEGDEEGGNDATSDATVASATPAVSPAKTDFQLF</sequence>
<evidence type="ECO:0008006" key="4">
    <source>
        <dbReference type="Google" id="ProtNLM"/>
    </source>
</evidence>
<keyword evidence="3" id="KW-1185">Reference proteome</keyword>
<organism evidence="2 3">
    <name type="scientific">Xanthomonas sacchari</name>
    <dbReference type="NCBI Taxonomy" id="56458"/>
    <lineage>
        <taxon>Bacteria</taxon>
        <taxon>Pseudomonadati</taxon>
        <taxon>Pseudomonadota</taxon>
        <taxon>Gammaproteobacteria</taxon>
        <taxon>Lysobacterales</taxon>
        <taxon>Lysobacteraceae</taxon>
        <taxon>Xanthomonas</taxon>
    </lineage>
</organism>
<gene>
    <name evidence="2" type="ORF">NB700_001792</name>
</gene>
<accession>A0ABT3DUR0</accession>
<feature type="region of interest" description="Disordered" evidence="1">
    <location>
        <begin position="98"/>
        <end position="172"/>
    </location>
</feature>
<evidence type="ECO:0000313" key="3">
    <source>
        <dbReference type="Proteomes" id="UP001320843"/>
    </source>
</evidence>
<dbReference type="Proteomes" id="UP001320843">
    <property type="component" value="Unassembled WGS sequence"/>
</dbReference>
<dbReference type="EMBL" id="JANFWR010000010">
    <property type="protein sequence ID" value="MCW0399236.1"/>
    <property type="molecule type" value="Genomic_DNA"/>
</dbReference>
<feature type="compositionally biased region" description="Low complexity" evidence="1">
    <location>
        <begin position="114"/>
        <end position="138"/>
    </location>
</feature>
<dbReference type="RefSeq" id="WP_267122643.1">
    <property type="nucleotide sequence ID" value="NZ_JANFWR010000010.1"/>
</dbReference>
<reference evidence="2 3" key="1">
    <citation type="submission" date="2022-06" db="EMBL/GenBank/DDBJ databases">
        <title>Dynamics of rice microbiomes reveals core vertical transmitted seed endophytes.</title>
        <authorList>
            <person name="Liao K."/>
            <person name="Zhang X."/>
        </authorList>
    </citation>
    <scope>NUCLEOTIDE SEQUENCE [LARGE SCALE GENOMIC DNA]</scope>
    <source>
        <strain evidence="2 3">YT10-10-1</strain>
    </source>
</reference>
<evidence type="ECO:0000313" key="2">
    <source>
        <dbReference type="EMBL" id="MCW0399236.1"/>
    </source>
</evidence>
<name>A0ABT3DUR0_9XANT</name>
<protein>
    <recommendedName>
        <fullName evidence="4">PRTRC system protein E</fullName>
    </recommendedName>
</protein>
<comment type="caution">
    <text evidence="2">The sequence shown here is derived from an EMBL/GenBank/DDBJ whole genome shotgun (WGS) entry which is preliminary data.</text>
</comment>
<feature type="compositionally biased region" description="Basic and acidic residues" evidence="1">
    <location>
        <begin position="98"/>
        <end position="113"/>
    </location>
</feature>
<feature type="compositionally biased region" description="Low complexity" evidence="1">
    <location>
        <begin position="148"/>
        <end position="165"/>
    </location>
</feature>
<evidence type="ECO:0000256" key="1">
    <source>
        <dbReference type="SAM" id="MobiDB-lite"/>
    </source>
</evidence>